<proteinExistence type="predicted"/>
<evidence type="ECO:0000256" key="1">
    <source>
        <dbReference type="SAM" id="SignalP"/>
    </source>
</evidence>
<accession>A0AAV6RRC4</accession>
<dbReference type="AlphaFoldDB" id="A0AAV6RRC4"/>
<keyword evidence="3" id="KW-1185">Reference proteome</keyword>
<dbReference type="Proteomes" id="UP000693946">
    <property type="component" value="Linkage Group LG18"/>
</dbReference>
<protein>
    <submittedName>
        <fullName evidence="2">Kynureninase isoform X2</fullName>
    </submittedName>
</protein>
<evidence type="ECO:0000313" key="3">
    <source>
        <dbReference type="Proteomes" id="UP000693946"/>
    </source>
</evidence>
<sequence>MSLSVLTLLLRSVLSRRRVASRFLHLEQPEQLDCLSESSCGDTVSGTMNFRTPFSVAMMCFTRSESSASTWWETQLKATRKYLEEELSEWAKIVGAAGLFPAGWFGDIYMTSMQALCRKSLLLTGYLEYLIQHYYSKDTAEPLKPHESVPAAGEKRGVACDTREPTNLTLMLGQEFSY</sequence>
<comment type="caution">
    <text evidence="2">The sequence shown here is derived from an EMBL/GenBank/DDBJ whole genome shotgun (WGS) entry which is preliminary data.</text>
</comment>
<name>A0AAV6RRC4_SOLSE</name>
<keyword evidence="1" id="KW-0732">Signal</keyword>
<reference evidence="2 3" key="1">
    <citation type="journal article" date="2021" name="Sci. Rep.">
        <title>Chromosome anchoring in Senegalese sole (Solea senegalensis) reveals sex-associated markers and genome rearrangements in flatfish.</title>
        <authorList>
            <person name="Guerrero-Cozar I."/>
            <person name="Gomez-Garrido J."/>
            <person name="Berbel C."/>
            <person name="Martinez-Blanch J.F."/>
            <person name="Alioto T."/>
            <person name="Claros M.G."/>
            <person name="Gagnaire P.A."/>
            <person name="Manchado M."/>
        </authorList>
    </citation>
    <scope>NUCLEOTIDE SEQUENCE [LARGE SCALE GENOMIC DNA]</scope>
    <source>
        <strain evidence="2">Sse05_10M</strain>
    </source>
</reference>
<dbReference type="EMBL" id="JAGKHQ010000010">
    <property type="protein sequence ID" value="KAG7506537.1"/>
    <property type="molecule type" value="Genomic_DNA"/>
</dbReference>
<organism evidence="2 3">
    <name type="scientific">Solea senegalensis</name>
    <name type="common">Senegalese sole</name>
    <dbReference type="NCBI Taxonomy" id="28829"/>
    <lineage>
        <taxon>Eukaryota</taxon>
        <taxon>Metazoa</taxon>
        <taxon>Chordata</taxon>
        <taxon>Craniata</taxon>
        <taxon>Vertebrata</taxon>
        <taxon>Euteleostomi</taxon>
        <taxon>Actinopterygii</taxon>
        <taxon>Neopterygii</taxon>
        <taxon>Teleostei</taxon>
        <taxon>Neoteleostei</taxon>
        <taxon>Acanthomorphata</taxon>
        <taxon>Carangaria</taxon>
        <taxon>Pleuronectiformes</taxon>
        <taxon>Pleuronectoidei</taxon>
        <taxon>Soleidae</taxon>
        <taxon>Solea</taxon>
    </lineage>
</organism>
<feature type="signal peptide" evidence="1">
    <location>
        <begin position="1"/>
        <end position="15"/>
    </location>
</feature>
<evidence type="ECO:0000313" key="2">
    <source>
        <dbReference type="EMBL" id="KAG7506537.1"/>
    </source>
</evidence>
<gene>
    <name evidence="2" type="ORF">JOB18_008325</name>
</gene>
<feature type="chain" id="PRO_5043372412" evidence="1">
    <location>
        <begin position="16"/>
        <end position="178"/>
    </location>
</feature>